<evidence type="ECO:0000313" key="2">
    <source>
        <dbReference type="EMBL" id="MBM7713154.1"/>
    </source>
</evidence>
<proteinExistence type="predicted"/>
<feature type="domain" description="DUF7878" evidence="1">
    <location>
        <begin position="10"/>
        <end position="139"/>
    </location>
</feature>
<sequence length="159" mass="18981">MVSISSKISFEYEFISNKEIISNKHNKDVPSILAVEAMFTIKINDEIYFQSELAILEFYKALFRWKEKITKDNIPKFQYYTVEYDDYEDGAIISLLPFSDKARVKSIWAESDIYNVFDLNYIVTEFVDLEQKLRKDIEEYFDIKLMNFIKYISHTLIES</sequence>
<protein>
    <recommendedName>
        <fullName evidence="1">DUF7878 domain-containing protein</fullName>
    </recommendedName>
</protein>
<reference evidence="2 3" key="1">
    <citation type="submission" date="2021-01" db="EMBL/GenBank/DDBJ databases">
        <title>Genomic Encyclopedia of Type Strains, Phase IV (KMG-IV): sequencing the most valuable type-strain genomes for metagenomic binning, comparative biology and taxonomic classification.</title>
        <authorList>
            <person name="Goeker M."/>
        </authorList>
    </citation>
    <scope>NUCLEOTIDE SEQUENCE [LARGE SCALE GENOMIC DNA]</scope>
    <source>
        <strain evidence="2 3">DSM 105453</strain>
    </source>
</reference>
<dbReference type="Pfam" id="PF25297">
    <property type="entry name" value="DUF7878"/>
    <property type="match status" value="1"/>
</dbReference>
<comment type="caution">
    <text evidence="2">The sequence shown here is derived from an EMBL/GenBank/DDBJ whole genome shotgun (WGS) entry which is preliminary data.</text>
</comment>
<keyword evidence="3" id="KW-1185">Reference proteome</keyword>
<dbReference type="InterPro" id="IPR057200">
    <property type="entry name" value="DUF7878"/>
</dbReference>
<evidence type="ECO:0000259" key="1">
    <source>
        <dbReference type="Pfam" id="PF25297"/>
    </source>
</evidence>
<name>A0ABS2R1Z0_9BACI</name>
<evidence type="ECO:0000313" key="3">
    <source>
        <dbReference type="Proteomes" id="UP000823485"/>
    </source>
</evidence>
<organism evidence="2 3">
    <name type="scientific">Siminovitchia thermophila</name>
    <dbReference type="NCBI Taxonomy" id="1245522"/>
    <lineage>
        <taxon>Bacteria</taxon>
        <taxon>Bacillati</taxon>
        <taxon>Bacillota</taxon>
        <taxon>Bacilli</taxon>
        <taxon>Bacillales</taxon>
        <taxon>Bacillaceae</taxon>
        <taxon>Siminovitchia</taxon>
    </lineage>
</organism>
<dbReference type="RefSeq" id="WP_077109801.1">
    <property type="nucleotide sequence ID" value="NZ_JAFBFH010000001.1"/>
</dbReference>
<gene>
    <name evidence="2" type="ORF">JOC94_000120</name>
</gene>
<dbReference type="Proteomes" id="UP000823485">
    <property type="component" value="Unassembled WGS sequence"/>
</dbReference>
<dbReference type="EMBL" id="JAFBFH010000001">
    <property type="protein sequence ID" value="MBM7713154.1"/>
    <property type="molecule type" value="Genomic_DNA"/>
</dbReference>
<accession>A0ABS2R1Z0</accession>